<dbReference type="PANTHER" id="PTHR21844">
    <property type="entry name" value="AKT1 SUBSTRATE 1 PROTEIN"/>
    <property type="match status" value="1"/>
</dbReference>
<dbReference type="InterPro" id="IPR026682">
    <property type="entry name" value="AKT1S1"/>
</dbReference>
<dbReference type="AlphaFoldDB" id="A0A9D4NZB8"/>
<proteinExistence type="predicted"/>
<feature type="compositionally biased region" description="Basic and acidic residues" evidence="1">
    <location>
        <begin position="255"/>
        <end position="266"/>
    </location>
</feature>
<organism evidence="2">
    <name type="scientific">Dermatophagoides farinae</name>
    <name type="common">American house dust mite</name>
    <dbReference type="NCBI Taxonomy" id="6954"/>
    <lineage>
        <taxon>Eukaryota</taxon>
        <taxon>Metazoa</taxon>
        <taxon>Ecdysozoa</taxon>
        <taxon>Arthropoda</taxon>
        <taxon>Chelicerata</taxon>
        <taxon>Arachnida</taxon>
        <taxon>Acari</taxon>
        <taxon>Acariformes</taxon>
        <taxon>Sarcoptiformes</taxon>
        <taxon>Astigmata</taxon>
        <taxon>Psoroptidia</taxon>
        <taxon>Analgoidea</taxon>
        <taxon>Pyroglyphidae</taxon>
        <taxon>Dermatophagoidinae</taxon>
        <taxon>Dermatophagoides</taxon>
    </lineage>
</organism>
<comment type="caution">
    <text evidence="2">The sequence shown here is derived from an EMBL/GenBank/DDBJ whole genome shotgun (WGS) entry which is preliminary data.</text>
</comment>
<reference evidence="2" key="1">
    <citation type="submission" date="2020-06" db="EMBL/GenBank/DDBJ databases">
        <authorList>
            <person name="Ji K."/>
            <person name="Li J."/>
        </authorList>
    </citation>
    <scope>NUCLEOTIDE SEQUENCE</scope>
    <source>
        <strain evidence="2">JKM2019</strain>
        <tissue evidence="2">Whole body</tissue>
    </source>
</reference>
<name>A0A9D4NZB8_DERFA</name>
<feature type="compositionally biased region" description="Acidic residues" evidence="1">
    <location>
        <begin position="347"/>
        <end position="366"/>
    </location>
</feature>
<sequence length="536" mass="61596">MTLQSKLLTCRCLNVQLIHDQREQPSIEKTFELLGRNQNSDQDLDQFLINSNLIQIIPAGIKINYEYLCLKRVIEDNLQIVFCTVCELETHAIFISKTSSSSSSSHMMVDSSKGSIAFANSSLLSDEKAILELKSSKNFSPALGIIVPDRLMTNLNNEMKQHNTGDSGIARTDSDNSYFLVSNYIQADVADKIKMFLKQEKLHMNERIKRFSSEQEKQFKQIYQKTLNNKQSFLRMIEAIKIRHNIDNNNDEDNKDNKENRNDAAVRQHRRLTDSFVMDKNSIQFDNRSQKISASDLPSSLSTVHTAVKNSDEFDSIFDIDDLDANQFGGSSMESYGRVVRQRDNSDDNDDDQVGEQLNDDDDDDLHEERRDNVFPLKESHQYSSVLNNQTYNIMNDESYSSSASGNVVVGLPISSSDHRNLQRKISSSLVSHNINHHAQQQNFYHDDHDDYSSQRQHYHPSTQIANSLPIQIPQFGGRRNDREMEESFRINPGESMADSIKKMARSVRNEIYILDDRPRRRLNTGDLIKSRPFYN</sequence>
<evidence type="ECO:0000313" key="2">
    <source>
        <dbReference type="EMBL" id="KAH7641118.1"/>
    </source>
</evidence>
<evidence type="ECO:0000256" key="1">
    <source>
        <dbReference type="SAM" id="MobiDB-lite"/>
    </source>
</evidence>
<feature type="region of interest" description="Disordered" evidence="1">
    <location>
        <begin position="247"/>
        <end position="268"/>
    </location>
</feature>
<protein>
    <submittedName>
        <fullName evidence="2">Uncharacterized protein</fullName>
    </submittedName>
</protein>
<dbReference type="PANTHER" id="PTHR21844:SF2">
    <property type="entry name" value="PROLINE-RICH AKT1 SUBSTRATE 1"/>
    <property type="match status" value="1"/>
</dbReference>
<feature type="region of interest" description="Disordered" evidence="1">
    <location>
        <begin position="342"/>
        <end position="367"/>
    </location>
</feature>
<gene>
    <name evidence="2" type="ORF">HUG17_4162</name>
</gene>
<reference evidence="2" key="2">
    <citation type="journal article" date="2021" name="World Allergy Organ. J.">
        <title>Chromosome-level assembly of Dermatophagoides farinae genome and transcriptome reveals two novel allergens Der f 37 and Der f 39.</title>
        <authorList>
            <person name="Chen J."/>
            <person name="Cai Z."/>
            <person name="Fan D."/>
            <person name="Hu J."/>
            <person name="Hou Y."/>
            <person name="He Y."/>
            <person name="Zhang Z."/>
            <person name="Zhao Z."/>
            <person name="Gao P."/>
            <person name="Hu W."/>
            <person name="Sun J."/>
            <person name="Li J."/>
            <person name="Ji K."/>
        </authorList>
    </citation>
    <scope>NUCLEOTIDE SEQUENCE</scope>
    <source>
        <strain evidence="2">JKM2019</strain>
    </source>
</reference>
<dbReference type="OrthoDB" id="9992964at2759"/>
<dbReference type="GO" id="GO:0032007">
    <property type="term" value="P:negative regulation of TOR signaling"/>
    <property type="evidence" value="ECO:0007669"/>
    <property type="project" value="InterPro"/>
</dbReference>
<dbReference type="GO" id="GO:0005737">
    <property type="term" value="C:cytoplasm"/>
    <property type="evidence" value="ECO:0007669"/>
    <property type="project" value="TreeGrafter"/>
</dbReference>
<dbReference type="GO" id="GO:0048011">
    <property type="term" value="P:neurotrophin TRK receptor signaling pathway"/>
    <property type="evidence" value="ECO:0007669"/>
    <property type="project" value="InterPro"/>
</dbReference>
<accession>A0A9D4NZB8</accession>
<dbReference type="EMBL" id="SDOV01000004">
    <property type="protein sequence ID" value="KAH7641118.1"/>
    <property type="molecule type" value="Genomic_DNA"/>
</dbReference>
<dbReference type="Proteomes" id="UP000828236">
    <property type="component" value="Unassembled WGS sequence"/>
</dbReference>